<keyword evidence="3" id="KW-1185">Reference proteome</keyword>
<comment type="caution">
    <text evidence="2">The sequence shown here is derived from an EMBL/GenBank/DDBJ whole genome shotgun (WGS) entry which is preliminary data.</text>
</comment>
<accession>A0A8T0V0U0</accession>
<feature type="compositionally biased region" description="Basic residues" evidence="1">
    <location>
        <begin position="285"/>
        <end position="295"/>
    </location>
</feature>
<feature type="region of interest" description="Disordered" evidence="1">
    <location>
        <begin position="254"/>
        <end position="327"/>
    </location>
</feature>
<dbReference type="AlphaFoldDB" id="A0A8T0V0U0"/>
<organism evidence="2 3">
    <name type="scientific">Panicum virgatum</name>
    <name type="common">Blackwell switchgrass</name>
    <dbReference type="NCBI Taxonomy" id="38727"/>
    <lineage>
        <taxon>Eukaryota</taxon>
        <taxon>Viridiplantae</taxon>
        <taxon>Streptophyta</taxon>
        <taxon>Embryophyta</taxon>
        <taxon>Tracheophyta</taxon>
        <taxon>Spermatophyta</taxon>
        <taxon>Magnoliopsida</taxon>
        <taxon>Liliopsida</taxon>
        <taxon>Poales</taxon>
        <taxon>Poaceae</taxon>
        <taxon>PACMAD clade</taxon>
        <taxon>Panicoideae</taxon>
        <taxon>Panicodae</taxon>
        <taxon>Paniceae</taxon>
        <taxon>Panicinae</taxon>
        <taxon>Panicum</taxon>
        <taxon>Panicum sect. Hiantes</taxon>
    </lineage>
</organism>
<dbReference type="EMBL" id="CM029041">
    <property type="protein sequence ID" value="KAG2630261.1"/>
    <property type="molecule type" value="Genomic_DNA"/>
</dbReference>
<reference evidence="2" key="1">
    <citation type="submission" date="2020-05" db="EMBL/GenBank/DDBJ databases">
        <title>WGS assembly of Panicum virgatum.</title>
        <authorList>
            <person name="Lovell J.T."/>
            <person name="Jenkins J."/>
            <person name="Shu S."/>
            <person name="Juenger T.E."/>
            <person name="Schmutz J."/>
        </authorList>
    </citation>
    <scope>NUCLEOTIDE SEQUENCE</scope>
    <source>
        <strain evidence="2">AP13</strain>
    </source>
</reference>
<protein>
    <submittedName>
        <fullName evidence="2">Uncharacterized protein</fullName>
    </submittedName>
</protein>
<sequence length="327" mass="33713">MEHAAAWSVGGIYFSTGGGDDDFLAQLHESYDQLNMEELLNGYAGFTQPYAAGDGDVGGVGIFAQPAFDPTDGDGDGAGLQPPVPCPAGDIGEMGIFHETATAPFSPVEYDNAGILLPGFGPVDADDDTGFRCQLGDSAGLLPPVAYPAGDAGPAPTAAAVTEFPRCAFSSLPHGAGVLAGAGKPAPFTVADMETAQQGFIGLADDIADLLALAAAGLGTPRWEQDAHQLGFAGLNSDQVCMSTLRAFRRALDEEKQLHQRPDGQATLDAEMDDDPAGPSDPVRRRGHGSSRARRARAEHVGARRGEPSAPSRSAGGRRGGSRMPGQ</sequence>
<gene>
    <name evidence="2" type="ORF">PVAP13_3KG473500</name>
</gene>
<name>A0A8T0V0U0_PANVG</name>
<evidence type="ECO:0000256" key="1">
    <source>
        <dbReference type="SAM" id="MobiDB-lite"/>
    </source>
</evidence>
<proteinExistence type="predicted"/>
<feature type="compositionally biased region" description="Basic and acidic residues" evidence="1">
    <location>
        <begin position="296"/>
        <end position="307"/>
    </location>
</feature>
<dbReference type="Proteomes" id="UP000823388">
    <property type="component" value="Chromosome 3K"/>
</dbReference>
<evidence type="ECO:0000313" key="3">
    <source>
        <dbReference type="Proteomes" id="UP000823388"/>
    </source>
</evidence>
<evidence type="ECO:0000313" key="2">
    <source>
        <dbReference type="EMBL" id="KAG2630261.1"/>
    </source>
</evidence>